<proteinExistence type="predicted"/>
<reference evidence="1" key="1">
    <citation type="journal article" date="2019" name="bioRxiv">
        <title>The Genome of the Zebra Mussel, Dreissena polymorpha: A Resource for Invasive Species Research.</title>
        <authorList>
            <person name="McCartney M.A."/>
            <person name="Auch B."/>
            <person name="Kono T."/>
            <person name="Mallez S."/>
            <person name="Zhang Y."/>
            <person name="Obille A."/>
            <person name="Becker A."/>
            <person name="Abrahante J.E."/>
            <person name="Garbe J."/>
            <person name="Badalamenti J.P."/>
            <person name="Herman A."/>
            <person name="Mangelson H."/>
            <person name="Liachko I."/>
            <person name="Sullivan S."/>
            <person name="Sone E.D."/>
            <person name="Koren S."/>
            <person name="Silverstein K.A.T."/>
            <person name="Beckman K.B."/>
            <person name="Gohl D.M."/>
        </authorList>
    </citation>
    <scope>NUCLEOTIDE SEQUENCE</scope>
    <source>
        <strain evidence="1">Duluth1</strain>
        <tissue evidence="1">Whole animal</tissue>
    </source>
</reference>
<evidence type="ECO:0000313" key="2">
    <source>
        <dbReference type="Proteomes" id="UP000828390"/>
    </source>
</evidence>
<sequence length="60" mass="7232">MAPSMAWNIIGYDSSLNYHGQPEIPFLGQFVNFFLFMETRLRCSSWKPKWFDLEKSEKRR</sequence>
<comment type="caution">
    <text evidence="1">The sequence shown here is derived from an EMBL/GenBank/DDBJ whole genome shotgun (WGS) entry which is preliminary data.</text>
</comment>
<dbReference type="Proteomes" id="UP000828390">
    <property type="component" value="Unassembled WGS sequence"/>
</dbReference>
<dbReference type="EMBL" id="JAIWYP010000007">
    <property type="protein sequence ID" value="KAH3793769.1"/>
    <property type="molecule type" value="Genomic_DNA"/>
</dbReference>
<accession>A0A9D4F9L5</accession>
<organism evidence="1 2">
    <name type="scientific">Dreissena polymorpha</name>
    <name type="common">Zebra mussel</name>
    <name type="synonym">Mytilus polymorpha</name>
    <dbReference type="NCBI Taxonomy" id="45954"/>
    <lineage>
        <taxon>Eukaryota</taxon>
        <taxon>Metazoa</taxon>
        <taxon>Spiralia</taxon>
        <taxon>Lophotrochozoa</taxon>
        <taxon>Mollusca</taxon>
        <taxon>Bivalvia</taxon>
        <taxon>Autobranchia</taxon>
        <taxon>Heteroconchia</taxon>
        <taxon>Euheterodonta</taxon>
        <taxon>Imparidentia</taxon>
        <taxon>Neoheterodontei</taxon>
        <taxon>Myida</taxon>
        <taxon>Dreissenoidea</taxon>
        <taxon>Dreissenidae</taxon>
        <taxon>Dreissena</taxon>
    </lineage>
</organism>
<name>A0A9D4F9L5_DREPO</name>
<evidence type="ECO:0000313" key="1">
    <source>
        <dbReference type="EMBL" id="KAH3793769.1"/>
    </source>
</evidence>
<reference evidence="1" key="2">
    <citation type="submission" date="2020-11" db="EMBL/GenBank/DDBJ databases">
        <authorList>
            <person name="McCartney M.A."/>
            <person name="Auch B."/>
            <person name="Kono T."/>
            <person name="Mallez S."/>
            <person name="Becker A."/>
            <person name="Gohl D.M."/>
            <person name="Silverstein K.A.T."/>
            <person name="Koren S."/>
            <person name="Bechman K.B."/>
            <person name="Herman A."/>
            <person name="Abrahante J.E."/>
            <person name="Garbe J."/>
        </authorList>
    </citation>
    <scope>NUCLEOTIDE SEQUENCE</scope>
    <source>
        <strain evidence="1">Duluth1</strain>
        <tissue evidence="1">Whole animal</tissue>
    </source>
</reference>
<keyword evidence="2" id="KW-1185">Reference proteome</keyword>
<protein>
    <submittedName>
        <fullName evidence="1">Uncharacterized protein</fullName>
    </submittedName>
</protein>
<gene>
    <name evidence="1" type="ORF">DPMN_147289</name>
</gene>
<dbReference type="AlphaFoldDB" id="A0A9D4F9L5"/>